<reference evidence="1" key="1">
    <citation type="submission" date="2018-11" db="EMBL/GenBank/DDBJ databases">
        <authorList>
            <consortium name="Pathogen Informatics"/>
        </authorList>
    </citation>
    <scope>NUCLEOTIDE SEQUENCE</scope>
</reference>
<accession>A0A448WAV5</accession>
<evidence type="ECO:0000313" key="1">
    <source>
        <dbReference type="EMBL" id="VEL07242.1"/>
    </source>
</evidence>
<keyword evidence="2" id="KW-1185">Reference proteome</keyword>
<evidence type="ECO:0000313" key="2">
    <source>
        <dbReference type="Proteomes" id="UP000784294"/>
    </source>
</evidence>
<dbReference type="AlphaFoldDB" id="A0A448WAV5"/>
<organism evidence="1 2">
    <name type="scientific">Protopolystoma xenopodis</name>
    <dbReference type="NCBI Taxonomy" id="117903"/>
    <lineage>
        <taxon>Eukaryota</taxon>
        <taxon>Metazoa</taxon>
        <taxon>Spiralia</taxon>
        <taxon>Lophotrochozoa</taxon>
        <taxon>Platyhelminthes</taxon>
        <taxon>Monogenea</taxon>
        <taxon>Polyopisthocotylea</taxon>
        <taxon>Polystomatidea</taxon>
        <taxon>Polystomatidae</taxon>
        <taxon>Protopolystoma</taxon>
    </lineage>
</organism>
<dbReference type="EMBL" id="CAAALY010001328">
    <property type="protein sequence ID" value="VEL07242.1"/>
    <property type="molecule type" value="Genomic_DNA"/>
</dbReference>
<sequence length="66" mass="7495">MIQAARLSTNYILASRTQACQRTYQIVTAHTKLDQPHCNNQKPAVTPDMMRLICEEKLGFEESLVS</sequence>
<dbReference type="Proteomes" id="UP000784294">
    <property type="component" value="Unassembled WGS sequence"/>
</dbReference>
<name>A0A448WAV5_9PLAT</name>
<protein>
    <submittedName>
        <fullName evidence="1">Uncharacterized protein</fullName>
    </submittedName>
</protein>
<proteinExistence type="predicted"/>
<gene>
    <name evidence="1" type="ORF">PXEA_LOCUS682</name>
</gene>
<comment type="caution">
    <text evidence="1">The sequence shown here is derived from an EMBL/GenBank/DDBJ whole genome shotgun (WGS) entry which is preliminary data.</text>
</comment>